<comment type="caution">
    <text evidence="1">Lacks conserved residue(s) required for the propagation of feature annotation.</text>
</comment>
<feature type="binding site" evidence="1">
    <location>
        <position position="162"/>
    </location>
    <ligand>
        <name>Zn(2+)</name>
        <dbReference type="ChEBI" id="CHEBI:29105"/>
        <note>catalytic</note>
    </ligand>
</feature>
<dbReference type="GO" id="GO:0006508">
    <property type="term" value="P:proteolysis"/>
    <property type="evidence" value="ECO:0007669"/>
    <property type="project" value="UniProtKB-KW"/>
</dbReference>
<dbReference type="InterPro" id="IPR006026">
    <property type="entry name" value="Peptidase_Metallo"/>
</dbReference>
<organism evidence="4">
    <name type="scientific">Amphimedon queenslandica</name>
    <name type="common">Sponge</name>
    <dbReference type="NCBI Taxonomy" id="400682"/>
    <lineage>
        <taxon>Eukaryota</taxon>
        <taxon>Metazoa</taxon>
        <taxon>Porifera</taxon>
        <taxon>Demospongiae</taxon>
        <taxon>Heteroscleromorpha</taxon>
        <taxon>Haplosclerida</taxon>
        <taxon>Niphatidae</taxon>
        <taxon>Amphimedon</taxon>
    </lineage>
</organism>
<feature type="domain" description="Peptidase M12A" evidence="3">
    <location>
        <begin position="71"/>
        <end position="179"/>
    </location>
</feature>
<dbReference type="InterPro" id="IPR024079">
    <property type="entry name" value="MetalloPept_cat_dom_sf"/>
</dbReference>
<dbReference type="PANTHER" id="PTHR10127">
    <property type="entry name" value="DISCOIDIN, CUB, EGF, LAMININ , AND ZINC METALLOPROTEASE DOMAIN CONTAINING"/>
    <property type="match status" value="1"/>
</dbReference>
<name>A0A1X7TPP3_AMPQE</name>
<dbReference type="EnsemblMetazoa" id="Aqu2.1.16676_001">
    <property type="protein sequence ID" value="Aqu2.1.16676_001"/>
    <property type="gene ID" value="Aqu2.1.16676"/>
</dbReference>
<comment type="cofactor">
    <cofactor evidence="1 2">
        <name>Zn(2+)</name>
        <dbReference type="ChEBI" id="CHEBI:29105"/>
    </cofactor>
    <text evidence="1 2">Binds 1 zinc ion per subunit.</text>
</comment>
<dbReference type="eggNOG" id="KOG3714">
    <property type="taxonomic scope" value="Eukaryota"/>
</dbReference>
<keyword evidence="1 2" id="KW-0645">Protease</keyword>
<dbReference type="OMA" id="NIVWSNI"/>
<feature type="signal peptide" evidence="2">
    <location>
        <begin position="1"/>
        <end position="20"/>
    </location>
</feature>
<evidence type="ECO:0000256" key="2">
    <source>
        <dbReference type="RuleBase" id="RU361183"/>
    </source>
</evidence>
<keyword evidence="1 2" id="KW-0862">Zinc</keyword>
<keyword evidence="1 2" id="KW-0378">Hydrolase</keyword>
<dbReference type="PROSITE" id="PS51864">
    <property type="entry name" value="ASTACIN"/>
    <property type="match status" value="1"/>
</dbReference>
<dbReference type="GO" id="GO:0004222">
    <property type="term" value="F:metalloendopeptidase activity"/>
    <property type="evidence" value="ECO:0007669"/>
    <property type="project" value="UniProtKB-UniRule"/>
</dbReference>
<evidence type="ECO:0000313" key="4">
    <source>
        <dbReference type="EnsemblMetazoa" id="Aqu2.1.16676_001"/>
    </source>
</evidence>
<dbReference type="InterPro" id="IPR001506">
    <property type="entry name" value="Peptidase_M12A"/>
</dbReference>
<evidence type="ECO:0000256" key="1">
    <source>
        <dbReference type="PROSITE-ProRule" id="PRU01211"/>
    </source>
</evidence>
<keyword evidence="1 2" id="KW-0479">Metal-binding</keyword>
<keyword evidence="1 2" id="KW-0482">Metalloprotease</keyword>
<feature type="binding site" evidence="1">
    <location>
        <position position="172"/>
    </location>
    <ligand>
        <name>Zn(2+)</name>
        <dbReference type="ChEBI" id="CHEBI:29105"/>
        <note>catalytic</note>
    </ligand>
</feature>
<dbReference type="Gene3D" id="3.40.390.10">
    <property type="entry name" value="Collagenase (Catalytic Domain)"/>
    <property type="match status" value="1"/>
</dbReference>
<dbReference type="SUPFAM" id="SSF55486">
    <property type="entry name" value="Metalloproteases ('zincins'), catalytic domain"/>
    <property type="match status" value="1"/>
</dbReference>
<dbReference type="GO" id="GO:0008270">
    <property type="term" value="F:zinc ion binding"/>
    <property type="evidence" value="ECO:0007669"/>
    <property type="project" value="UniProtKB-UniRule"/>
</dbReference>
<feature type="active site" evidence="1">
    <location>
        <position position="163"/>
    </location>
</feature>
<dbReference type="Pfam" id="PF01400">
    <property type="entry name" value="Astacin"/>
    <property type="match status" value="1"/>
</dbReference>
<dbReference type="PANTHER" id="PTHR10127:SF850">
    <property type="entry name" value="METALLOENDOPEPTIDASE"/>
    <property type="match status" value="1"/>
</dbReference>
<reference evidence="4" key="1">
    <citation type="submission" date="2017-05" db="UniProtKB">
        <authorList>
            <consortium name="EnsemblMetazoa"/>
        </authorList>
    </citation>
    <scope>IDENTIFICATION</scope>
</reference>
<feature type="binding site" evidence="1">
    <location>
        <position position="166"/>
    </location>
    <ligand>
        <name>Zn(2+)</name>
        <dbReference type="ChEBI" id="CHEBI:29105"/>
        <note>catalytic</note>
    </ligand>
</feature>
<sequence length="179" mass="19911">MTLNVAAIIVLTSFLLPALPKSLGPAILFVIIGEEGDLFEGDIKFGLNYDRNKRFVLQNLPIAIAKQPALNPSIYSGTLWPNGTVYFKFDENISFENSQTFLTAIGIWEQHTCLKFQQGDENTTAYLLLTDTDGCSSYIGRVRIIQEVSISLSCQDVGHAIHELGHAIGLWHEHTRLDC</sequence>
<dbReference type="PRINTS" id="PR00480">
    <property type="entry name" value="ASTACIN"/>
</dbReference>
<dbReference type="EC" id="3.4.24.-" evidence="2"/>
<feature type="chain" id="PRO_5010755764" description="Metalloendopeptidase" evidence="2">
    <location>
        <begin position="21"/>
        <end position="179"/>
    </location>
</feature>
<evidence type="ECO:0000259" key="3">
    <source>
        <dbReference type="PROSITE" id="PS51864"/>
    </source>
</evidence>
<dbReference type="InParanoid" id="A0A1X7TPP3"/>
<keyword evidence="2" id="KW-0732">Signal</keyword>
<proteinExistence type="predicted"/>
<protein>
    <recommendedName>
        <fullName evidence="2">Metalloendopeptidase</fullName>
        <ecNumber evidence="2">3.4.24.-</ecNumber>
    </recommendedName>
</protein>
<accession>A0A1X7TPP3</accession>
<dbReference type="SMART" id="SM00235">
    <property type="entry name" value="ZnMc"/>
    <property type="match status" value="1"/>
</dbReference>
<dbReference type="STRING" id="400682.A0A1X7TPP3"/>
<dbReference type="OrthoDB" id="291007at2759"/>
<dbReference type="AlphaFoldDB" id="A0A1X7TPP3"/>